<comment type="caution">
    <text evidence="1">The sequence shown here is derived from an EMBL/GenBank/DDBJ whole genome shotgun (WGS) entry which is preliminary data.</text>
</comment>
<accession>A0ABQ8AB43</accession>
<reference evidence="1 2" key="1">
    <citation type="submission" date="2021-05" db="EMBL/GenBank/DDBJ databases">
        <title>Genome Assembly of Synthetic Allotetraploid Brassica napus Reveals Homoeologous Exchanges between Subgenomes.</title>
        <authorList>
            <person name="Davis J.T."/>
        </authorList>
    </citation>
    <scope>NUCLEOTIDE SEQUENCE [LARGE SCALE GENOMIC DNA]</scope>
    <source>
        <strain evidence="2">cv. Da-Ae</strain>
        <tissue evidence="1">Seedling</tissue>
    </source>
</reference>
<dbReference type="Proteomes" id="UP000824890">
    <property type="component" value="Unassembled WGS sequence"/>
</dbReference>
<keyword evidence="2" id="KW-1185">Reference proteome</keyword>
<evidence type="ECO:0000313" key="2">
    <source>
        <dbReference type="Proteomes" id="UP000824890"/>
    </source>
</evidence>
<protein>
    <submittedName>
        <fullName evidence="1">Uncharacterized protein</fullName>
    </submittedName>
</protein>
<organism evidence="1 2">
    <name type="scientific">Brassica napus</name>
    <name type="common">Rape</name>
    <dbReference type="NCBI Taxonomy" id="3708"/>
    <lineage>
        <taxon>Eukaryota</taxon>
        <taxon>Viridiplantae</taxon>
        <taxon>Streptophyta</taxon>
        <taxon>Embryophyta</taxon>
        <taxon>Tracheophyta</taxon>
        <taxon>Spermatophyta</taxon>
        <taxon>Magnoliopsida</taxon>
        <taxon>eudicotyledons</taxon>
        <taxon>Gunneridae</taxon>
        <taxon>Pentapetalae</taxon>
        <taxon>rosids</taxon>
        <taxon>malvids</taxon>
        <taxon>Brassicales</taxon>
        <taxon>Brassicaceae</taxon>
        <taxon>Brassiceae</taxon>
        <taxon>Brassica</taxon>
    </lineage>
</organism>
<evidence type="ECO:0000313" key="1">
    <source>
        <dbReference type="EMBL" id="KAH0889285.1"/>
    </source>
</evidence>
<proteinExistence type="predicted"/>
<sequence>MIKTIWKNLMVKILGRPNYSNNWNHVLEMLTVNTLSSTREHWYPQFGMKGMEGAMAKFITTQTT</sequence>
<gene>
    <name evidence="1" type="ORF">HID58_051714</name>
</gene>
<name>A0ABQ8AB43_BRANA</name>
<dbReference type="EMBL" id="JAGKQM010000013">
    <property type="protein sequence ID" value="KAH0889285.1"/>
    <property type="molecule type" value="Genomic_DNA"/>
</dbReference>